<evidence type="ECO:0000256" key="4">
    <source>
        <dbReference type="ARBA" id="ARBA00022723"/>
    </source>
</evidence>
<name>A0A8H8D8R5_9ASCO</name>
<evidence type="ECO:0000256" key="10">
    <source>
        <dbReference type="SAM" id="MobiDB-lite"/>
    </source>
</evidence>
<evidence type="ECO:0000256" key="5">
    <source>
        <dbReference type="ARBA" id="ARBA00022964"/>
    </source>
</evidence>
<dbReference type="Pfam" id="PF04097">
    <property type="entry name" value="Nic96"/>
    <property type="match status" value="1"/>
</dbReference>
<keyword evidence="8" id="KW-0539">Nucleus</keyword>
<evidence type="ECO:0000259" key="11">
    <source>
        <dbReference type="PROSITE" id="PS51471"/>
    </source>
</evidence>
<keyword evidence="5" id="KW-0223">Dioxygenase</keyword>
<dbReference type="GO" id="GO:0006606">
    <property type="term" value="P:protein import into nucleus"/>
    <property type="evidence" value="ECO:0007669"/>
    <property type="project" value="TreeGrafter"/>
</dbReference>
<keyword evidence="9" id="KW-0175">Coiled coil</keyword>
<evidence type="ECO:0000256" key="3">
    <source>
        <dbReference type="ARBA" id="ARBA00010186"/>
    </source>
</evidence>
<dbReference type="PANTHER" id="PTHR11225">
    <property type="entry name" value="NUCLEAR PORE COMPLEX PROTEIN NUP93 NUCLEOPORIN NUP93 DEAD EYE PROTEIN"/>
    <property type="match status" value="1"/>
</dbReference>
<reference evidence="12 13" key="1">
    <citation type="submission" date="2020-12" db="EMBL/GenBank/DDBJ databases">
        <title>Effect of drift, selection, and recombination on the evolution of hybrid genomes in Candida yeast pathogens.</title>
        <authorList>
            <person name="Mixao V."/>
            <person name="Ksiezopolska E."/>
            <person name="Saus E."/>
            <person name="Boekhout T."/>
            <person name="Gacser A."/>
            <person name="Gabaldon T."/>
        </authorList>
    </citation>
    <scope>NUCLEOTIDE SEQUENCE [LARGE SCALE GENOMIC DNA]</scope>
    <source>
        <strain evidence="12 13">BP57</strain>
    </source>
</reference>
<evidence type="ECO:0000256" key="2">
    <source>
        <dbReference type="ARBA" id="ARBA00004259"/>
    </source>
</evidence>
<comment type="subcellular location">
    <subcellularLocation>
        <location evidence="2">Nucleus envelope</location>
    </subcellularLocation>
</comment>
<feature type="coiled-coil region" evidence="9">
    <location>
        <begin position="102"/>
        <end position="129"/>
    </location>
</feature>
<dbReference type="SMART" id="SM00702">
    <property type="entry name" value="P4Hc"/>
    <property type="match status" value="1"/>
</dbReference>
<keyword evidence="6" id="KW-0560">Oxidoreductase</keyword>
<evidence type="ECO:0000256" key="8">
    <source>
        <dbReference type="ARBA" id="ARBA00023242"/>
    </source>
</evidence>
<evidence type="ECO:0000313" key="13">
    <source>
        <dbReference type="Proteomes" id="UP000669133"/>
    </source>
</evidence>
<accession>A0A8H8D8R5</accession>
<evidence type="ECO:0000256" key="7">
    <source>
        <dbReference type="ARBA" id="ARBA00023004"/>
    </source>
</evidence>
<dbReference type="RefSeq" id="XP_067546060.1">
    <property type="nucleotide sequence ID" value="XM_067693661.1"/>
</dbReference>
<dbReference type="Proteomes" id="UP000669133">
    <property type="component" value="Unassembled WGS sequence"/>
</dbReference>
<dbReference type="InterPro" id="IPR044862">
    <property type="entry name" value="Pro_4_hyd_alph_FE2OG_OXY"/>
</dbReference>
<dbReference type="InterPro" id="IPR006620">
    <property type="entry name" value="Pro_4_hyd_alph"/>
</dbReference>
<evidence type="ECO:0000256" key="6">
    <source>
        <dbReference type="ARBA" id="ARBA00023002"/>
    </source>
</evidence>
<dbReference type="AlphaFoldDB" id="A0A8H8D8R5"/>
<dbReference type="Gene3D" id="2.60.120.620">
    <property type="entry name" value="q2cbj1_9rhob like domain"/>
    <property type="match status" value="1"/>
</dbReference>
<dbReference type="InterPro" id="IPR007231">
    <property type="entry name" value="Nucleoporin_int_Nup93/Nic96"/>
</dbReference>
<dbReference type="InterPro" id="IPR005123">
    <property type="entry name" value="Oxoglu/Fe-dep_dioxygenase_dom"/>
</dbReference>
<dbReference type="OrthoDB" id="1918363at2759"/>
<dbReference type="GO" id="GO:0017056">
    <property type="term" value="F:structural constituent of nuclear pore"/>
    <property type="evidence" value="ECO:0007669"/>
    <property type="project" value="InterPro"/>
</dbReference>
<keyword evidence="4" id="KW-0479">Metal-binding</keyword>
<evidence type="ECO:0000313" key="12">
    <source>
        <dbReference type="EMBL" id="KAG5416944.1"/>
    </source>
</evidence>
<sequence length="1133" mass="128378">MFANKSSAPAFGGGLFGQSTQQQQPQQQPQQQQQQPQQKQQPQPQTSLGSTTQTTITQPASLNANKVDITASLDKSSSDKILKDLLESASNLPKSHINYNRLGSIRLTLDELERKSQQLRKEAEVAGNNTKAHYLLAGGGVATGDIEEELDKIQLPKSTSFYQPATAETVESHLRKRKEENILNTIEQSFAAASNDFDNYINANISIDWKARKEALRKSMGIKDSAKFKEEAAKLAVVWKSSSAAANIFTPLKAESTSSLKQISREKFENYANVIYALNESRLIDEPFSLCLNFYELNKLQDDTKSKQVAEAWKILQNLTSEKLAKTSQEKKFANYSETDLQQEISLKSRQFLEGQFLNYIEHIYVKHEKPQNFLPGTNVNKVSFFIHQVILKNEPELVNKTLLVNGTPIWALIYYLMRAGLYADANDIAIQNGELFNKFDRNFPVYMKSFVNENKLPSNLSERIHQEFGQQFQYVLNDIDTSVNFDPYKYSVYKIIGKCDLSNPSLPQAVNLSVEDWLWFHLSIINESESSIFENYSLANLQSKVLSLGAKYFTSSNNPLYLKTLVLTGLYELAVQYCYDFINEADAVHLAIGLAYYGALQCYNSSKSEVISVTNNKYEVNFGRILGAYTTTFKISDPKVACEYLVMIALIDEQLSHDALKELLLVTREFGALIGELHPETGFIEPGVLETQRKLIGLDDLTAFQHEIVRATAVKCEEEGRVFDALLLYQLARDYEATVVLINNKLADIIATSELDKSILNGGNIDNNLVLLSEHIWRNISKNSYISKVSSRVKQTCDLLISIIKIRDLFVKREWREVIANVNKLDLIPADAQDDLLKVRNYSDLITNNKLDENLVKVLPSLLVLVMTSISNLNYGILARKFQPLSNEREELNHWKKIARNCVVYADAFDFPKKFKDLPNSLNYYIPEPEVVLHDQIITINNFFKPDLCQDLIKSFETKLKMETTPLIKSKTYAARYNDRALVTDLNSADTLWKYMKQILISNPYDDPQQQQVVDIFKSAVGLNPQLRIYRYTQGHHFGAHYDDSVTCQVPPEGKSTGKTQWTLLIYLTGGDDFKDGGTIFYADDGSEALNIHPNKGMALLHKHGDACLRHEAELVKKGAKWVLRSDVVFPK</sequence>
<keyword evidence="13" id="KW-1185">Reference proteome</keyword>
<gene>
    <name evidence="12" type="ORF">I9W82_004575</name>
</gene>
<dbReference type="GeneID" id="93653204"/>
<dbReference type="GO" id="GO:0005643">
    <property type="term" value="C:nuclear pore"/>
    <property type="evidence" value="ECO:0007669"/>
    <property type="project" value="InterPro"/>
</dbReference>
<evidence type="ECO:0000256" key="1">
    <source>
        <dbReference type="ARBA" id="ARBA00001961"/>
    </source>
</evidence>
<dbReference type="GO" id="GO:0051213">
    <property type="term" value="F:dioxygenase activity"/>
    <property type="evidence" value="ECO:0007669"/>
    <property type="project" value="UniProtKB-KW"/>
</dbReference>
<dbReference type="EMBL" id="JAEOAQ010000007">
    <property type="protein sequence ID" value="KAG5416944.1"/>
    <property type="molecule type" value="Genomic_DNA"/>
</dbReference>
<feature type="compositionally biased region" description="Low complexity" evidence="10">
    <location>
        <begin position="21"/>
        <end position="59"/>
    </location>
</feature>
<dbReference type="GO" id="GO:0031418">
    <property type="term" value="F:L-ascorbic acid binding"/>
    <property type="evidence" value="ECO:0007669"/>
    <property type="project" value="InterPro"/>
</dbReference>
<comment type="caution">
    <text evidence="12">The sequence shown here is derived from an EMBL/GenBank/DDBJ whole genome shotgun (WGS) entry which is preliminary data.</text>
</comment>
<comment type="similarity">
    <text evidence="3">Belongs to the nucleoporin interacting component (NIC) family.</text>
</comment>
<organism evidence="12 13">
    <name type="scientific">Candida metapsilosis</name>
    <dbReference type="NCBI Taxonomy" id="273372"/>
    <lineage>
        <taxon>Eukaryota</taxon>
        <taxon>Fungi</taxon>
        <taxon>Dikarya</taxon>
        <taxon>Ascomycota</taxon>
        <taxon>Saccharomycotina</taxon>
        <taxon>Pichiomycetes</taxon>
        <taxon>Debaryomycetaceae</taxon>
        <taxon>Candida/Lodderomyces clade</taxon>
        <taxon>Candida</taxon>
    </lineage>
</organism>
<feature type="region of interest" description="Disordered" evidence="10">
    <location>
        <begin position="1"/>
        <end position="59"/>
    </location>
</feature>
<dbReference type="PROSITE" id="PS51471">
    <property type="entry name" value="FE2OG_OXY"/>
    <property type="match status" value="1"/>
</dbReference>
<protein>
    <submittedName>
        <fullName evidence="12">NIC96</fullName>
    </submittedName>
</protein>
<dbReference type="PANTHER" id="PTHR11225:SF4">
    <property type="entry name" value="NUCLEAR PORE COMPLEX PROTEIN NUP93"/>
    <property type="match status" value="1"/>
</dbReference>
<proteinExistence type="inferred from homology"/>
<dbReference type="GO" id="GO:0005506">
    <property type="term" value="F:iron ion binding"/>
    <property type="evidence" value="ECO:0007669"/>
    <property type="project" value="InterPro"/>
</dbReference>
<evidence type="ECO:0000256" key="9">
    <source>
        <dbReference type="SAM" id="Coils"/>
    </source>
</evidence>
<keyword evidence="7" id="KW-0408">Iron</keyword>
<dbReference type="Pfam" id="PF13640">
    <property type="entry name" value="2OG-FeII_Oxy_3"/>
    <property type="match status" value="1"/>
</dbReference>
<comment type="cofactor">
    <cofactor evidence="1">
        <name>L-ascorbate</name>
        <dbReference type="ChEBI" id="CHEBI:38290"/>
    </cofactor>
</comment>
<dbReference type="GO" id="GO:0016973">
    <property type="term" value="P:poly(A)+ mRNA export from nucleus"/>
    <property type="evidence" value="ECO:0007669"/>
    <property type="project" value="TreeGrafter"/>
</dbReference>
<dbReference type="GO" id="GO:0016705">
    <property type="term" value="F:oxidoreductase activity, acting on paired donors, with incorporation or reduction of molecular oxygen"/>
    <property type="evidence" value="ECO:0007669"/>
    <property type="project" value="InterPro"/>
</dbReference>
<feature type="domain" description="Fe2OG dioxygenase" evidence="11">
    <location>
        <begin position="1023"/>
        <end position="1133"/>
    </location>
</feature>